<evidence type="ECO:0000313" key="1">
    <source>
        <dbReference type="EMBL" id="GFR53268.1"/>
    </source>
</evidence>
<dbReference type="Proteomes" id="UP001054857">
    <property type="component" value="Unassembled WGS sequence"/>
</dbReference>
<keyword evidence="2" id="KW-1185">Reference proteome</keyword>
<evidence type="ECO:0000313" key="2">
    <source>
        <dbReference type="Proteomes" id="UP001054857"/>
    </source>
</evidence>
<dbReference type="EMBL" id="BMAR01000119">
    <property type="protein sequence ID" value="GFR53268.1"/>
    <property type="molecule type" value="Genomic_DNA"/>
</dbReference>
<protein>
    <submittedName>
        <fullName evidence="1">Uncharacterized protein</fullName>
    </submittedName>
</protein>
<accession>A0AAD3HU52</accession>
<organism evidence="1 2">
    <name type="scientific">Astrephomene gubernaculifera</name>
    <dbReference type="NCBI Taxonomy" id="47775"/>
    <lineage>
        <taxon>Eukaryota</taxon>
        <taxon>Viridiplantae</taxon>
        <taxon>Chlorophyta</taxon>
        <taxon>core chlorophytes</taxon>
        <taxon>Chlorophyceae</taxon>
        <taxon>CS clade</taxon>
        <taxon>Chlamydomonadales</taxon>
        <taxon>Astrephomenaceae</taxon>
        <taxon>Astrephomene</taxon>
    </lineage>
</organism>
<dbReference type="AlphaFoldDB" id="A0AAD3HU52"/>
<sequence>MAAIQTSRSALVAVTAAAGSSSRSVCLAQSTRASCTFTSCPRRAPTTPPPLLSPPPPLLLPAAVTTSPTTPQRRPRPLATLPLLVLPSTAAAEEICGLYDNMTSELQRLWLLMRTNDGGSDEDGDSALPSYGDAGTARAVAFQDHFLPFANDAAHLITSCHALVQGRSAATVTYSGSSAGGGGGG</sequence>
<gene>
    <name evidence="1" type="ORF">Agub_g16053</name>
</gene>
<proteinExistence type="predicted"/>
<comment type="caution">
    <text evidence="1">The sequence shown here is derived from an EMBL/GenBank/DDBJ whole genome shotgun (WGS) entry which is preliminary data.</text>
</comment>
<name>A0AAD3HU52_9CHLO</name>
<reference evidence="1 2" key="1">
    <citation type="journal article" date="2021" name="Sci. Rep.">
        <title>Genome sequencing of the multicellular alga Astrephomene provides insights into convergent evolution of germ-soma differentiation.</title>
        <authorList>
            <person name="Yamashita S."/>
            <person name="Yamamoto K."/>
            <person name="Matsuzaki R."/>
            <person name="Suzuki S."/>
            <person name="Yamaguchi H."/>
            <person name="Hirooka S."/>
            <person name="Minakuchi Y."/>
            <person name="Miyagishima S."/>
            <person name="Kawachi M."/>
            <person name="Toyoda A."/>
            <person name="Nozaki H."/>
        </authorList>
    </citation>
    <scope>NUCLEOTIDE SEQUENCE [LARGE SCALE GENOMIC DNA]</scope>
    <source>
        <strain evidence="1 2">NIES-4017</strain>
    </source>
</reference>
<feature type="non-terminal residue" evidence="1">
    <location>
        <position position="185"/>
    </location>
</feature>